<keyword evidence="2" id="KW-1185">Reference proteome</keyword>
<dbReference type="EMBL" id="CP119083">
    <property type="protein sequence ID" value="WEF34629.1"/>
    <property type="molecule type" value="Genomic_DNA"/>
</dbReference>
<sequence length="52" mass="5146">MLAPVPVGAARQPAALALAGRAAARCGTPVPGIGTPHPFRRDAAFLAPGTEV</sequence>
<organism evidence="1 2">
    <name type="scientific">Pseudoduganella chitinolytica</name>
    <dbReference type="NCBI Taxonomy" id="34070"/>
    <lineage>
        <taxon>Bacteria</taxon>
        <taxon>Pseudomonadati</taxon>
        <taxon>Pseudomonadota</taxon>
        <taxon>Betaproteobacteria</taxon>
        <taxon>Burkholderiales</taxon>
        <taxon>Oxalobacteraceae</taxon>
        <taxon>Telluria group</taxon>
        <taxon>Pseudoduganella</taxon>
    </lineage>
</organism>
<protein>
    <submittedName>
        <fullName evidence="1">Uncharacterized protein</fullName>
    </submittedName>
</protein>
<evidence type="ECO:0000313" key="1">
    <source>
        <dbReference type="EMBL" id="WEF34629.1"/>
    </source>
</evidence>
<evidence type="ECO:0000313" key="2">
    <source>
        <dbReference type="Proteomes" id="UP001216510"/>
    </source>
</evidence>
<dbReference type="RefSeq" id="WP_277417304.1">
    <property type="nucleotide sequence ID" value="NZ_CP119083.1"/>
</dbReference>
<reference evidence="1 2" key="1">
    <citation type="submission" date="2023-02" db="EMBL/GenBank/DDBJ databases">
        <title>Gemone sequence of Telluria chitinolytica ACM 3522T.</title>
        <authorList>
            <person name="Frediansyah A."/>
            <person name="Miess H."/>
            <person name="Gross H."/>
        </authorList>
    </citation>
    <scope>NUCLEOTIDE SEQUENCE [LARGE SCALE GENOMIC DNA]</scope>
    <source>
        <strain evidence="1 2">ACM 3522</strain>
    </source>
</reference>
<proteinExistence type="predicted"/>
<name>A0ABY8BK43_9BURK</name>
<gene>
    <name evidence="1" type="ORF">PX653_07665</name>
</gene>
<accession>A0ABY8BK43</accession>
<dbReference type="Proteomes" id="UP001216510">
    <property type="component" value="Chromosome"/>
</dbReference>